<evidence type="ECO:0000313" key="4">
    <source>
        <dbReference type="EMBL" id="EOL44563.1"/>
    </source>
</evidence>
<feature type="transmembrane region" description="Helical" evidence="2">
    <location>
        <begin position="7"/>
        <end position="26"/>
    </location>
</feature>
<sequence>MKNKKRWMIIGSISIVILSVAIFFLTNKKKVEKVYSSYTVTPTEDLHFSGTVKAKKVQNVFYDATQGEITSLAVQNGADVKAGDTLVNYSSKADQLALNEKTAVQSQYTTNIANLTKELQEKKYAYNQAVNASDDAKKQAAETAINTIETSITQYQDQLTDVNAQIASLNSKKESAIVAEFDGKIVVDEVAKKDATKPVVTVHSNDNIIEFAATEYDIEKIGLDQEVNISLMNQEKKIPGKVTYKSAIPKQEEKLSASYTGEVTPNETIPLGYSVKISIPQNEIKLPADTVVMKDQNSYVYIYKNGKANKQKVSVEKVDQDTYRLKEGAVNKDKLLRKSSSLKDKMDVKIK</sequence>
<dbReference type="AlphaFoldDB" id="R3TTS2"/>
<dbReference type="OrthoDB" id="2190825at2"/>
<dbReference type="GO" id="GO:0015562">
    <property type="term" value="F:efflux transmembrane transporter activity"/>
    <property type="evidence" value="ECO:0007669"/>
    <property type="project" value="TreeGrafter"/>
</dbReference>
<evidence type="ECO:0000259" key="3">
    <source>
        <dbReference type="Pfam" id="PF25984"/>
    </source>
</evidence>
<dbReference type="Gene3D" id="2.40.30.170">
    <property type="match status" value="1"/>
</dbReference>
<dbReference type="Gene3D" id="2.40.50.100">
    <property type="match status" value="1"/>
</dbReference>
<dbReference type="GO" id="GO:1990281">
    <property type="term" value="C:efflux pump complex"/>
    <property type="evidence" value="ECO:0007669"/>
    <property type="project" value="TreeGrafter"/>
</dbReference>
<keyword evidence="1" id="KW-0175">Coiled coil</keyword>
<feature type="coiled-coil region" evidence="1">
    <location>
        <begin position="112"/>
        <end position="172"/>
    </location>
</feature>
<dbReference type="eggNOG" id="COG0845">
    <property type="taxonomic scope" value="Bacteria"/>
</dbReference>
<evidence type="ECO:0000313" key="5">
    <source>
        <dbReference type="Proteomes" id="UP000013840"/>
    </source>
</evidence>
<organism evidence="4 5">
    <name type="scientific">Enterococcus caccae ATCC BAA-1240</name>
    <dbReference type="NCBI Taxonomy" id="1158612"/>
    <lineage>
        <taxon>Bacteria</taxon>
        <taxon>Bacillati</taxon>
        <taxon>Bacillota</taxon>
        <taxon>Bacilli</taxon>
        <taxon>Lactobacillales</taxon>
        <taxon>Enterococcaceae</taxon>
        <taxon>Enterococcus</taxon>
    </lineage>
</organism>
<dbReference type="Proteomes" id="UP000013840">
    <property type="component" value="Unassembled WGS sequence"/>
</dbReference>
<dbReference type="PATRIC" id="fig|1158612.3.peg.2083"/>
<dbReference type="STRING" id="317735.RU98_GL000825"/>
<keyword evidence="2" id="KW-1133">Transmembrane helix</keyword>
<keyword evidence="2" id="KW-0472">Membrane</keyword>
<dbReference type="RefSeq" id="WP_010772213.1">
    <property type="nucleotide sequence ID" value="NZ_KB946334.1"/>
</dbReference>
<keyword evidence="5" id="KW-1185">Reference proteome</keyword>
<dbReference type="PANTHER" id="PTHR30469:SF33">
    <property type="entry name" value="SLR1207 PROTEIN"/>
    <property type="match status" value="1"/>
</dbReference>
<dbReference type="Pfam" id="PF25984">
    <property type="entry name" value="BSH_YknX"/>
    <property type="match status" value="1"/>
</dbReference>
<protein>
    <recommendedName>
        <fullName evidence="3">YknX-like barrel-sandwich hybrid domain-containing protein</fullName>
    </recommendedName>
</protein>
<name>R3TTS2_9ENTE</name>
<dbReference type="Gene3D" id="1.10.287.470">
    <property type="entry name" value="Helix hairpin bin"/>
    <property type="match status" value="1"/>
</dbReference>
<reference evidence="4 5" key="1">
    <citation type="submission" date="2013-02" db="EMBL/GenBank/DDBJ databases">
        <title>The Genome Sequence of Enterococcus caccae BAA-1240.</title>
        <authorList>
            <consortium name="The Broad Institute Genome Sequencing Platform"/>
            <consortium name="The Broad Institute Genome Sequencing Center for Infectious Disease"/>
            <person name="Earl A.M."/>
            <person name="Gilmore M.S."/>
            <person name="Lebreton F."/>
            <person name="Walker B."/>
            <person name="Young S.K."/>
            <person name="Zeng Q."/>
            <person name="Gargeya S."/>
            <person name="Fitzgerald M."/>
            <person name="Haas B."/>
            <person name="Abouelleil A."/>
            <person name="Alvarado L."/>
            <person name="Arachchi H.M."/>
            <person name="Berlin A.M."/>
            <person name="Chapman S.B."/>
            <person name="Dewar J."/>
            <person name="Goldberg J."/>
            <person name="Griggs A."/>
            <person name="Gujja S."/>
            <person name="Hansen M."/>
            <person name="Howarth C."/>
            <person name="Imamovic A."/>
            <person name="Larimer J."/>
            <person name="McCowan C."/>
            <person name="Murphy C."/>
            <person name="Neiman D."/>
            <person name="Pearson M."/>
            <person name="Priest M."/>
            <person name="Roberts A."/>
            <person name="Saif S."/>
            <person name="Shea T."/>
            <person name="Sisk P."/>
            <person name="Sykes S."/>
            <person name="Wortman J."/>
            <person name="Nusbaum C."/>
            <person name="Birren B."/>
        </authorList>
    </citation>
    <scope>NUCLEOTIDE SEQUENCE [LARGE SCALE GENOMIC DNA]</scope>
    <source>
        <strain evidence="4 5">ATCC BAA-1240</strain>
    </source>
</reference>
<comment type="caution">
    <text evidence="4">The sequence shown here is derived from an EMBL/GenBank/DDBJ whole genome shotgun (WGS) entry which is preliminary data.</text>
</comment>
<gene>
    <name evidence="4" type="ORF">UC7_02106</name>
</gene>
<proteinExistence type="predicted"/>
<keyword evidence="2" id="KW-0812">Transmembrane</keyword>
<dbReference type="InterPro" id="IPR058639">
    <property type="entry name" value="BSH_YknX-like"/>
</dbReference>
<accession>R3TTS2</accession>
<dbReference type="PANTHER" id="PTHR30469">
    <property type="entry name" value="MULTIDRUG RESISTANCE PROTEIN MDTA"/>
    <property type="match status" value="1"/>
</dbReference>
<evidence type="ECO:0000256" key="2">
    <source>
        <dbReference type="SAM" id="Phobius"/>
    </source>
</evidence>
<feature type="domain" description="YknX-like barrel-sandwich hybrid" evidence="3">
    <location>
        <begin position="58"/>
        <end position="202"/>
    </location>
</feature>
<evidence type="ECO:0000256" key="1">
    <source>
        <dbReference type="SAM" id="Coils"/>
    </source>
</evidence>
<dbReference type="EMBL" id="AJAU01000019">
    <property type="protein sequence ID" value="EOL44563.1"/>
    <property type="molecule type" value="Genomic_DNA"/>
</dbReference>
<dbReference type="Gene3D" id="2.40.420.20">
    <property type="match status" value="1"/>
</dbReference>